<dbReference type="SUPFAM" id="SSF46946">
    <property type="entry name" value="S13-like H2TH domain"/>
    <property type="match status" value="1"/>
</dbReference>
<dbReference type="GO" id="GO:0140078">
    <property type="term" value="F:class I DNA-(apurinic or apyrimidinic site) endonuclease activity"/>
    <property type="evidence" value="ECO:0007669"/>
    <property type="project" value="UniProtKB-EC"/>
</dbReference>
<dbReference type="FunFam" id="1.10.8.50:FF:000003">
    <property type="entry name" value="Formamidopyrimidine-DNA glycosylase"/>
    <property type="match status" value="1"/>
</dbReference>
<evidence type="ECO:0000256" key="7">
    <source>
        <dbReference type="ARBA" id="ARBA00022771"/>
    </source>
</evidence>
<dbReference type="PANTHER" id="PTHR22993">
    <property type="entry name" value="FORMAMIDOPYRIMIDINE-DNA GLYCOSYLASE"/>
    <property type="match status" value="1"/>
</dbReference>
<dbReference type="InterPro" id="IPR010663">
    <property type="entry name" value="Znf_FPG/IleRS"/>
</dbReference>
<keyword evidence="7" id="KW-0863">Zinc-finger</keyword>
<comment type="cofactor">
    <cofactor evidence="2">
        <name>Zn(2+)</name>
        <dbReference type="ChEBI" id="CHEBI:29105"/>
    </cofactor>
</comment>
<dbReference type="SUPFAM" id="SSF81624">
    <property type="entry name" value="N-terminal domain of MutM-like DNA repair proteins"/>
    <property type="match status" value="1"/>
</dbReference>
<dbReference type="NCBIfam" id="TIGR00577">
    <property type="entry name" value="fpg"/>
    <property type="match status" value="1"/>
</dbReference>
<evidence type="ECO:0000256" key="10">
    <source>
        <dbReference type="ARBA" id="ARBA00023125"/>
    </source>
</evidence>
<evidence type="ECO:0000256" key="1">
    <source>
        <dbReference type="ARBA" id="ARBA00001668"/>
    </source>
</evidence>
<evidence type="ECO:0000259" key="16">
    <source>
        <dbReference type="PROSITE" id="PS51066"/>
    </source>
</evidence>
<dbReference type="GO" id="GO:0034039">
    <property type="term" value="F:8-oxo-7,8-dihydroguanine DNA N-glycosylase activity"/>
    <property type="evidence" value="ECO:0007669"/>
    <property type="project" value="TreeGrafter"/>
</dbReference>
<evidence type="ECO:0000256" key="2">
    <source>
        <dbReference type="ARBA" id="ARBA00001947"/>
    </source>
</evidence>
<keyword evidence="13" id="KW-0511">Multifunctional enzyme</keyword>
<dbReference type="Pfam" id="PF01149">
    <property type="entry name" value="Fapy_DNA_glyco"/>
    <property type="match status" value="1"/>
</dbReference>
<comment type="catalytic activity">
    <reaction evidence="1">
        <text>Hydrolysis of DNA containing ring-opened 7-methylguanine residues, releasing 2,6-diamino-4-hydroxy-5-(N-methyl)formamidopyrimidine.</text>
        <dbReference type="EC" id="3.2.2.23"/>
    </reaction>
</comment>
<comment type="caution">
    <text evidence="18">The sequence shown here is derived from an EMBL/GenBank/DDBJ whole genome shotgun (WGS) entry which is preliminary data.</text>
</comment>
<comment type="catalytic activity">
    <reaction evidence="15">
        <text>2'-deoxyribonucleotide-(2'-deoxyribose 5'-phosphate)-2'-deoxyribonucleotide-DNA = a 3'-end 2'-deoxyribonucleotide-(2,3-dehydro-2,3-deoxyribose 5'-phosphate)-DNA + a 5'-end 5'-phospho-2'-deoxyribonucleoside-DNA + H(+)</text>
        <dbReference type="Rhea" id="RHEA:66592"/>
        <dbReference type="Rhea" id="RHEA-COMP:13180"/>
        <dbReference type="Rhea" id="RHEA-COMP:16897"/>
        <dbReference type="Rhea" id="RHEA-COMP:17067"/>
        <dbReference type="ChEBI" id="CHEBI:15378"/>
        <dbReference type="ChEBI" id="CHEBI:136412"/>
        <dbReference type="ChEBI" id="CHEBI:157695"/>
        <dbReference type="ChEBI" id="CHEBI:167181"/>
        <dbReference type="EC" id="4.2.99.18"/>
    </reaction>
</comment>
<keyword evidence="8" id="KW-0378">Hydrolase</keyword>
<dbReference type="Pfam" id="PF06827">
    <property type="entry name" value="zf-FPG_IleRS"/>
    <property type="match status" value="1"/>
</dbReference>
<evidence type="ECO:0000256" key="3">
    <source>
        <dbReference type="ARBA" id="ARBA00009409"/>
    </source>
</evidence>
<dbReference type="HAMAP" id="MF_00103">
    <property type="entry name" value="Fapy_DNA_glycosyl"/>
    <property type="match status" value="1"/>
</dbReference>
<dbReference type="SUPFAM" id="SSF57716">
    <property type="entry name" value="Glucocorticoid receptor-like (DNA-binding domain)"/>
    <property type="match status" value="1"/>
</dbReference>
<dbReference type="PROSITE" id="PS51068">
    <property type="entry name" value="FPG_CAT"/>
    <property type="match status" value="1"/>
</dbReference>
<dbReference type="SMART" id="SM01232">
    <property type="entry name" value="H2TH"/>
    <property type="match status" value="1"/>
</dbReference>
<evidence type="ECO:0000256" key="13">
    <source>
        <dbReference type="ARBA" id="ARBA00023268"/>
    </source>
</evidence>
<protein>
    <submittedName>
        <fullName evidence="18">Formamidopyrimidine-DNA glycosylase</fullName>
    </submittedName>
</protein>
<dbReference type="CDD" id="cd08966">
    <property type="entry name" value="EcFpg-like_N"/>
    <property type="match status" value="1"/>
</dbReference>
<dbReference type="GO" id="GO:0008270">
    <property type="term" value="F:zinc ion binding"/>
    <property type="evidence" value="ECO:0007669"/>
    <property type="project" value="UniProtKB-KW"/>
</dbReference>
<accession>T0ZY96</accession>
<comment type="subunit">
    <text evidence="4">Monomer.</text>
</comment>
<dbReference type="AlphaFoldDB" id="T0ZY96"/>
<keyword evidence="6" id="KW-0227">DNA damage</keyword>
<dbReference type="Gene3D" id="1.10.8.50">
    <property type="match status" value="1"/>
</dbReference>
<dbReference type="InterPro" id="IPR000214">
    <property type="entry name" value="Znf_DNA_glyclase/AP_lyase"/>
</dbReference>
<evidence type="ECO:0000256" key="14">
    <source>
        <dbReference type="ARBA" id="ARBA00023295"/>
    </source>
</evidence>
<dbReference type="PROSITE" id="PS51066">
    <property type="entry name" value="ZF_FPG_2"/>
    <property type="match status" value="1"/>
</dbReference>
<evidence type="ECO:0000256" key="6">
    <source>
        <dbReference type="ARBA" id="ARBA00022763"/>
    </source>
</evidence>
<dbReference type="NCBIfam" id="NF002211">
    <property type="entry name" value="PRK01103.1"/>
    <property type="match status" value="1"/>
</dbReference>
<gene>
    <name evidence="18" type="ORF">B1B_10388</name>
</gene>
<dbReference type="GO" id="GO:0003684">
    <property type="term" value="F:damaged DNA binding"/>
    <property type="evidence" value="ECO:0007669"/>
    <property type="project" value="InterPro"/>
</dbReference>
<reference evidence="18" key="1">
    <citation type="submission" date="2013-08" db="EMBL/GenBank/DDBJ databases">
        <authorList>
            <person name="Mendez C."/>
            <person name="Richter M."/>
            <person name="Ferrer M."/>
            <person name="Sanchez J."/>
        </authorList>
    </citation>
    <scope>NUCLEOTIDE SEQUENCE</scope>
</reference>
<evidence type="ECO:0000256" key="4">
    <source>
        <dbReference type="ARBA" id="ARBA00011245"/>
    </source>
</evidence>
<dbReference type="InterPro" id="IPR020629">
    <property type="entry name" value="FPG_Glyclase"/>
</dbReference>
<dbReference type="PANTHER" id="PTHR22993:SF9">
    <property type="entry name" value="FORMAMIDOPYRIMIDINE-DNA GLYCOSYLASE"/>
    <property type="match status" value="1"/>
</dbReference>
<comment type="similarity">
    <text evidence="3">Belongs to the FPG family.</text>
</comment>
<keyword evidence="12" id="KW-0456">Lyase</keyword>
<dbReference type="SMART" id="SM00898">
    <property type="entry name" value="Fapy_DNA_glyco"/>
    <property type="match status" value="1"/>
</dbReference>
<evidence type="ECO:0000256" key="5">
    <source>
        <dbReference type="ARBA" id="ARBA00022723"/>
    </source>
</evidence>
<evidence type="ECO:0000259" key="17">
    <source>
        <dbReference type="PROSITE" id="PS51068"/>
    </source>
</evidence>
<evidence type="ECO:0000256" key="11">
    <source>
        <dbReference type="ARBA" id="ARBA00023204"/>
    </source>
</evidence>
<dbReference type="Pfam" id="PF06831">
    <property type="entry name" value="H2TH"/>
    <property type="match status" value="1"/>
</dbReference>
<keyword evidence="9" id="KW-0862">Zinc</keyword>
<dbReference type="GO" id="GO:0006284">
    <property type="term" value="P:base-excision repair"/>
    <property type="evidence" value="ECO:0007669"/>
    <property type="project" value="InterPro"/>
</dbReference>
<dbReference type="Gene3D" id="3.20.190.10">
    <property type="entry name" value="MutM-like, N-terminal"/>
    <property type="match status" value="1"/>
</dbReference>
<dbReference type="InterPro" id="IPR010979">
    <property type="entry name" value="Ribosomal_uS13-like_H2TH"/>
</dbReference>
<keyword evidence="10" id="KW-0238">DNA-binding</keyword>
<dbReference type="InterPro" id="IPR035937">
    <property type="entry name" value="FPG_N"/>
</dbReference>
<feature type="domain" description="Formamidopyrimidine-DNA glycosylase catalytic" evidence="17">
    <location>
        <begin position="2"/>
        <end position="113"/>
    </location>
</feature>
<sequence>MPELPEVETIRRALAPRVASQAIVALDVIEPRLRYRIPETLCRDLPGRTIQSLERRGKYLVFVLTGDCYLLVHLGMSGRLSLVAPETPFLPHEHWQLRLPNGAIRLRDPRRFSLLLAGSGSPSAHPLLRMLGPEPLDDAFTGAYWIETIRHRKAAIKTLLMDSRIVSGIGNIYANEALHRAGIHPNRPGRRLAAARLLRLQAMTRSVLLEALASGGSTLRDYRGLDGTPGEFSTVFRVYGREGEPCLTCRHPIRRIRTGQRSTFYCPHCQK</sequence>
<keyword evidence="11" id="KW-0234">DNA repair</keyword>
<feature type="domain" description="FPG-type" evidence="16">
    <location>
        <begin position="237"/>
        <end position="271"/>
    </location>
</feature>
<name>T0ZY96_9ZZZZ</name>
<keyword evidence="14" id="KW-0326">Glycosidase</keyword>
<evidence type="ECO:0000256" key="15">
    <source>
        <dbReference type="ARBA" id="ARBA00044632"/>
    </source>
</evidence>
<reference evidence="18" key="2">
    <citation type="journal article" date="2014" name="ISME J.">
        <title>Microbial stratification in low pH oxic and suboxic macroscopic growths along an acid mine drainage.</title>
        <authorList>
            <person name="Mendez-Garcia C."/>
            <person name="Mesa V."/>
            <person name="Sprenger R.R."/>
            <person name="Richter M."/>
            <person name="Diez M.S."/>
            <person name="Solano J."/>
            <person name="Bargiela R."/>
            <person name="Golyshina O.V."/>
            <person name="Manteca A."/>
            <person name="Ramos J.L."/>
            <person name="Gallego J.R."/>
            <person name="Llorente I."/>
            <person name="Martins Dos Santos V.A."/>
            <person name="Jensen O.N."/>
            <person name="Pelaez A.I."/>
            <person name="Sanchez J."/>
            <person name="Ferrer M."/>
        </authorList>
    </citation>
    <scope>NUCLEOTIDE SEQUENCE</scope>
</reference>
<dbReference type="InterPro" id="IPR015886">
    <property type="entry name" value="H2TH_FPG"/>
</dbReference>
<evidence type="ECO:0000256" key="8">
    <source>
        <dbReference type="ARBA" id="ARBA00022801"/>
    </source>
</evidence>
<proteinExistence type="inferred from homology"/>
<organism evidence="18">
    <name type="scientific">mine drainage metagenome</name>
    <dbReference type="NCBI Taxonomy" id="410659"/>
    <lineage>
        <taxon>unclassified sequences</taxon>
        <taxon>metagenomes</taxon>
        <taxon>ecological metagenomes</taxon>
    </lineage>
</organism>
<dbReference type="EMBL" id="AUZY01006801">
    <property type="protein sequence ID" value="EQD53191.1"/>
    <property type="molecule type" value="Genomic_DNA"/>
</dbReference>
<evidence type="ECO:0000256" key="9">
    <source>
        <dbReference type="ARBA" id="ARBA00022833"/>
    </source>
</evidence>
<evidence type="ECO:0000256" key="12">
    <source>
        <dbReference type="ARBA" id="ARBA00023239"/>
    </source>
</evidence>
<keyword evidence="5" id="KW-0479">Metal-binding</keyword>
<dbReference type="InterPro" id="IPR012319">
    <property type="entry name" value="FPG_cat"/>
</dbReference>
<evidence type="ECO:0000313" key="18">
    <source>
        <dbReference type="EMBL" id="EQD53191.1"/>
    </source>
</evidence>